<keyword evidence="2" id="KW-0731">Sigma factor</keyword>
<dbReference type="InterPro" id="IPR050239">
    <property type="entry name" value="Sigma-70_RNA_pol_init_factors"/>
</dbReference>
<reference evidence="7 8" key="1">
    <citation type="submission" date="2014-07" db="EMBL/GenBank/DDBJ databases">
        <title>Draft genome of Clostridium sulfidigenes 113A isolated from sediments associated with methane hydrate from Krishna Godavari basin.</title>
        <authorList>
            <person name="Honkalas V.S."/>
            <person name="Dabir A.P."/>
            <person name="Arora P."/>
            <person name="Dhakephalkar P.K."/>
        </authorList>
    </citation>
    <scope>NUCLEOTIDE SEQUENCE [LARGE SCALE GENOMIC DNA]</scope>
    <source>
        <strain evidence="7 8">113A</strain>
    </source>
</reference>
<feature type="coiled-coil region" evidence="5">
    <location>
        <begin position="140"/>
        <end position="167"/>
    </location>
</feature>
<evidence type="ECO:0000256" key="1">
    <source>
        <dbReference type="ARBA" id="ARBA00023015"/>
    </source>
</evidence>
<accession>A0A084JHS4</accession>
<dbReference type="SUPFAM" id="SSF88659">
    <property type="entry name" value="Sigma3 and sigma4 domains of RNA polymerase sigma factors"/>
    <property type="match status" value="1"/>
</dbReference>
<name>A0A084JHS4_9CLOT</name>
<evidence type="ECO:0000256" key="5">
    <source>
        <dbReference type="SAM" id="Coils"/>
    </source>
</evidence>
<feature type="domain" description="RNA polymerase sigma-70 region 4" evidence="6">
    <location>
        <begin position="161"/>
        <end position="210"/>
    </location>
</feature>
<dbReference type="PANTHER" id="PTHR30603">
    <property type="entry name" value="RNA POLYMERASE SIGMA FACTOR RPO"/>
    <property type="match status" value="1"/>
</dbReference>
<dbReference type="InterPro" id="IPR007630">
    <property type="entry name" value="RNA_pol_sigma70_r4"/>
</dbReference>
<dbReference type="Pfam" id="PF04545">
    <property type="entry name" value="Sigma70_r4"/>
    <property type="match status" value="1"/>
</dbReference>
<dbReference type="PANTHER" id="PTHR30603:SF47">
    <property type="entry name" value="RNA POLYMERASE SIGMA FACTOR SIGD, CHLOROPLASTIC"/>
    <property type="match status" value="1"/>
</dbReference>
<dbReference type="Gene3D" id="1.10.10.10">
    <property type="entry name" value="Winged helix-like DNA-binding domain superfamily/Winged helix DNA-binding domain"/>
    <property type="match status" value="1"/>
</dbReference>
<evidence type="ECO:0000256" key="3">
    <source>
        <dbReference type="ARBA" id="ARBA00023125"/>
    </source>
</evidence>
<dbReference type="InterPro" id="IPR014284">
    <property type="entry name" value="RNA_pol_sigma-70_dom"/>
</dbReference>
<dbReference type="AlphaFoldDB" id="A0A084JHS4"/>
<evidence type="ECO:0000256" key="2">
    <source>
        <dbReference type="ARBA" id="ARBA00023082"/>
    </source>
</evidence>
<dbReference type="RefSeq" id="WP_035129715.1">
    <property type="nucleotide sequence ID" value="NZ_JPMD01000002.1"/>
</dbReference>
<dbReference type="CDD" id="cd06171">
    <property type="entry name" value="Sigma70_r4"/>
    <property type="match status" value="1"/>
</dbReference>
<gene>
    <name evidence="7" type="ORF">IO99_02395</name>
</gene>
<dbReference type="InterPro" id="IPR013324">
    <property type="entry name" value="RNA_pol_sigma_r3/r4-like"/>
</dbReference>
<sequence length="253" mass="29877">MKTLKCDNEELVKQYQNGSKQALDDLLQQNIGIIKKIAENYNKIGKKGIEFDDLFNSGVIGLIAAAKNYDFNNEKKAKFITYAVHYINRQICICANGRSDKEIQNNKLYNFTKSLNTPIGQDEDIELLDIIQVDDNSFENVEYKLYLKQLRQELEKVMNECLSLREREVIKFLYGWECDVMKMQEVGEILNITRERVRQIKENAFRKIRHTSWCRIKGQEYYNEIFGGRKLSYSNIERELDFINRYFDDLMGV</sequence>
<dbReference type="NCBIfam" id="TIGR02937">
    <property type="entry name" value="sigma70-ECF"/>
    <property type="match status" value="1"/>
</dbReference>
<dbReference type="Gene3D" id="1.10.1740.10">
    <property type="match status" value="1"/>
</dbReference>
<keyword evidence="4" id="KW-0804">Transcription</keyword>
<keyword evidence="5" id="KW-0175">Coiled coil</keyword>
<dbReference type="eggNOG" id="COG0568">
    <property type="taxonomic scope" value="Bacteria"/>
</dbReference>
<dbReference type="Proteomes" id="UP000028542">
    <property type="component" value="Unassembled WGS sequence"/>
</dbReference>
<proteinExistence type="predicted"/>
<evidence type="ECO:0000313" key="7">
    <source>
        <dbReference type="EMBL" id="KEZ88508.1"/>
    </source>
</evidence>
<dbReference type="PRINTS" id="PR00046">
    <property type="entry name" value="SIGMA70FCT"/>
</dbReference>
<dbReference type="InterPro" id="IPR013325">
    <property type="entry name" value="RNA_pol_sigma_r2"/>
</dbReference>
<keyword evidence="8" id="KW-1185">Reference proteome</keyword>
<dbReference type="SUPFAM" id="SSF88946">
    <property type="entry name" value="Sigma2 domain of RNA polymerase sigma factors"/>
    <property type="match status" value="1"/>
</dbReference>
<comment type="caution">
    <text evidence="7">The sequence shown here is derived from an EMBL/GenBank/DDBJ whole genome shotgun (WGS) entry which is preliminary data.</text>
</comment>
<dbReference type="EMBL" id="JPMD01000002">
    <property type="protein sequence ID" value="KEZ88508.1"/>
    <property type="molecule type" value="Genomic_DNA"/>
</dbReference>
<protein>
    <recommendedName>
        <fullName evidence="6">RNA polymerase sigma-70 region 4 domain-containing protein</fullName>
    </recommendedName>
</protein>
<evidence type="ECO:0000256" key="4">
    <source>
        <dbReference type="ARBA" id="ARBA00023163"/>
    </source>
</evidence>
<keyword evidence="1" id="KW-0805">Transcription regulation</keyword>
<dbReference type="GO" id="GO:0003677">
    <property type="term" value="F:DNA binding"/>
    <property type="evidence" value="ECO:0007669"/>
    <property type="project" value="UniProtKB-KW"/>
</dbReference>
<dbReference type="InterPro" id="IPR036388">
    <property type="entry name" value="WH-like_DNA-bd_sf"/>
</dbReference>
<keyword evidence="3" id="KW-0238">DNA-binding</keyword>
<dbReference type="InterPro" id="IPR000943">
    <property type="entry name" value="RNA_pol_sigma70"/>
</dbReference>
<dbReference type="GO" id="GO:0016987">
    <property type="term" value="F:sigma factor activity"/>
    <property type="evidence" value="ECO:0007669"/>
    <property type="project" value="UniProtKB-KW"/>
</dbReference>
<dbReference type="STRING" id="318464.IO99_02395"/>
<organism evidence="7 8">
    <name type="scientific">Clostridium sulfidigenes</name>
    <dbReference type="NCBI Taxonomy" id="318464"/>
    <lineage>
        <taxon>Bacteria</taxon>
        <taxon>Bacillati</taxon>
        <taxon>Bacillota</taxon>
        <taxon>Clostridia</taxon>
        <taxon>Eubacteriales</taxon>
        <taxon>Clostridiaceae</taxon>
        <taxon>Clostridium</taxon>
    </lineage>
</organism>
<evidence type="ECO:0000313" key="8">
    <source>
        <dbReference type="Proteomes" id="UP000028542"/>
    </source>
</evidence>
<dbReference type="PIRSF" id="PIRSF000770">
    <property type="entry name" value="RNA_pol_sigma-SigE/K"/>
    <property type="match status" value="1"/>
</dbReference>
<dbReference type="GO" id="GO:0006352">
    <property type="term" value="P:DNA-templated transcription initiation"/>
    <property type="evidence" value="ECO:0007669"/>
    <property type="project" value="InterPro"/>
</dbReference>
<evidence type="ECO:0000259" key="6">
    <source>
        <dbReference type="Pfam" id="PF04545"/>
    </source>
</evidence>